<dbReference type="EMBL" id="JARAOO010000004">
    <property type="protein sequence ID" value="KAJ7969875.1"/>
    <property type="molecule type" value="Genomic_DNA"/>
</dbReference>
<reference evidence="8" key="1">
    <citation type="journal article" date="2023" name="Science">
        <title>Elucidation of the pathway for biosynthesis of saponin adjuvants from the soapbark tree.</title>
        <authorList>
            <person name="Reed J."/>
            <person name="Orme A."/>
            <person name="El-Demerdash A."/>
            <person name="Owen C."/>
            <person name="Martin L.B.B."/>
            <person name="Misra R.C."/>
            <person name="Kikuchi S."/>
            <person name="Rejzek M."/>
            <person name="Martin A.C."/>
            <person name="Harkess A."/>
            <person name="Leebens-Mack J."/>
            <person name="Louveau T."/>
            <person name="Stephenson M.J."/>
            <person name="Osbourn A."/>
        </authorList>
    </citation>
    <scope>NUCLEOTIDE SEQUENCE</scope>
    <source>
        <strain evidence="8">S10</strain>
    </source>
</reference>
<feature type="region of interest" description="Disordered" evidence="6">
    <location>
        <begin position="67"/>
        <end position="108"/>
    </location>
</feature>
<evidence type="ECO:0000256" key="4">
    <source>
        <dbReference type="ARBA" id="ARBA00023289"/>
    </source>
</evidence>
<feature type="domain" description="HMA" evidence="7">
    <location>
        <begin position="1"/>
        <end position="68"/>
    </location>
</feature>
<evidence type="ECO:0000313" key="9">
    <source>
        <dbReference type="Proteomes" id="UP001163823"/>
    </source>
</evidence>
<keyword evidence="4" id="KW-0636">Prenylation</keyword>
<dbReference type="PROSITE" id="PS50846">
    <property type="entry name" value="HMA_2"/>
    <property type="match status" value="1"/>
</dbReference>
<dbReference type="AlphaFoldDB" id="A0AAD7M4K9"/>
<dbReference type="InterPro" id="IPR036163">
    <property type="entry name" value="HMA_dom_sf"/>
</dbReference>
<organism evidence="8 9">
    <name type="scientific">Quillaja saponaria</name>
    <name type="common">Soap bark tree</name>
    <dbReference type="NCBI Taxonomy" id="32244"/>
    <lineage>
        <taxon>Eukaryota</taxon>
        <taxon>Viridiplantae</taxon>
        <taxon>Streptophyta</taxon>
        <taxon>Embryophyta</taxon>
        <taxon>Tracheophyta</taxon>
        <taxon>Spermatophyta</taxon>
        <taxon>Magnoliopsida</taxon>
        <taxon>eudicotyledons</taxon>
        <taxon>Gunneridae</taxon>
        <taxon>Pentapetalae</taxon>
        <taxon>rosids</taxon>
        <taxon>fabids</taxon>
        <taxon>Fabales</taxon>
        <taxon>Quillajaceae</taxon>
        <taxon>Quillaja</taxon>
    </lineage>
</organism>
<proteinExistence type="inferred from homology"/>
<dbReference type="GO" id="GO:0046872">
    <property type="term" value="F:metal ion binding"/>
    <property type="evidence" value="ECO:0007669"/>
    <property type="project" value="UniProtKB-KW"/>
</dbReference>
<evidence type="ECO:0000256" key="6">
    <source>
        <dbReference type="SAM" id="MobiDB-lite"/>
    </source>
</evidence>
<accession>A0AAD7M4K9</accession>
<dbReference type="SUPFAM" id="SSF55008">
    <property type="entry name" value="HMA, heavy metal-associated domain"/>
    <property type="match status" value="1"/>
</dbReference>
<sequence>MKKVVLKVELHDNREKKKVMKAVSGLSGLESINLDMKDKKLTVIGCIDPVKVVHKLRKFCHTEILSVGPANEPEKKKDEQKKPDDKKKVPAKDDVADKPRYGYNPPPMEAQQHYFVRSAEENPNACVVC</sequence>
<dbReference type="PANTHER" id="PTHR45811:SF80">
    <property type="entry name" value="COPPER TRANSPORT PROTEIN FAMILY-RELATED"/>
    <property type="match status" value="1"/>
</dbReference>
<protein>
    <submittedName>
        <fullName evidence="8">Heavy metal-associated domain</fullName>
    </submittedName>
</protein>
<comment type="similarity">
    <text evidence="5">Belongs to the HIPP family.</text>
</comment>
<feature type="compositionally biased region" description="Basic and acidic residues" evidence="6">
    <location>
        <begin position="72"/>
        <end position="100"/>
    </location>
</feature>
<keyword evidence="9" id="KW-1185">Reference proteome</keyword>
<keyword evidence="3" id="KW-0449">Lipoprotein</keyword>
<evidence type="ECO:0000256" key="1">
    <source>
        <dbReference type="ARBA" id="ARBA00022481"/>
    </source>
</evidence>
<gene>
    <name evidence="8" type="ORF">O6P43_008150</name>
</gene>
<dbReference type="Pfam" id="PF00403">
    <property type="entry name" value="HMA"/>
    <property type="match status" value="1"/>
</dbReference>
<comment type="caution">
    <text evidence="8">The sequence shown here is derived from an EMBL/GenBank/DDBJ whole genome shotgun (WGS) entry which is preliminary data.</text>
</comment>
<evidence type="ECO:0000256" key="2">
    <source>
        <dbReference type="ARBA" id="ARBA00022723"/>
    </source>
</evidence>
<keyword evidence="1" id="KW-0488">Methylation</keyword>
<evidence type="ECO:0000256" key="3">
    <source>
        <dbReference type="ARBA" id="ARBA00023288"/>
    </source>
</evidence>
<evidence type="ECO:0000256" key="5">
    <source>
        <dbReference type="ARBA" id="ARBA00024045"/>
    </source>
</evidence>
<keyword evidence="2" id="KW-0479">Metal-binding</keyword>
<dbReference type="InterPro" id="IPR051863">
    <property type="entry name" value="HIPP"/>
</dbReference>
<evidence type="ECO:0000259" key="7">
    <source>
        <dbReference type="PROSITE" id="PS50846"/>
    </source>
</evidence>
<evidence type="ECO:0000313" key="8">
    <source>
        <dbReference type="EMBL" id="KAJ7969875.1"/>
    </source>
</evidence>
<name>A0AAD7M4K9_QUISA</name>
<dbReference type="Gene3D" id="3.30.70.100">
    <property type="match status" value="1"/>
</dbReference>
<dbReference type="PANTHER" id="PTHR45811">
    <property type="entry name" value="COPPER TRANSPORT PROTEIN FAMILY-RELATED"/>
    <property type="match status" value="1"/>
</dbReference>
<dbReference type="Proteomes" id="UP001163823">
    <property type="component" value="Chromosome 4"/>
</dbReference>
<dbReference type="KEGG" id="qsa:O6P43_008150"/>
<dbReference type="InterPro" id="IPR006121">
    <property type="entry name" value="HMA_dom"/>
</dbReference>